<dbReference type="EMBL" id="BJWG01000006">
    <property type="protein sequence ID" value="GEL94999.1"/>
    <property type="molecule type" value="Genomic_DNA"/>
</dbReference>
<comment type="caution">
    <text evidence="1">The sequence shown here is derived from an EMBL/GenBank/DDBJ whole genome shotgun (WGS) entry which is preliminary data.</text>
</comment>
<dbReference type="Proteomes" id="UP000321720">
    <property type="component" value="Unassembled WGS sequence"/>
</dbReference>
<evidence type="ECO:0000313" key="2">
    <source>
        <dbReference type="Proteomes" id="UP000321720"/>
    </source>
</evidence>
<reference evidence="1 2" key="1">
    <citation type="submission" date="2019-07" db="EMBL/GenBank/DDBJ databases">
        <title>Whole genome shotgun sequence of Cellulomonas composti NBRC 100758.</title>
        <authorList>
            <person name="Hosoyama A."/>
            <person name="Uohara A."/>
            <person name="Ohji S."/>
            <person name="Ichikawa N."/>
        </authorList>
    </citation>
    <scope>NUCLEOTIDE SEQUENCE [LARGE SCALE GENOMIC DNA]</scope>
    <source>
        <strain evidence="1 2">NBRC 100758</strain>
    </source>
</reference>
<dbReference type="OrthoDB" id="2086631at2"/>
<sequence>MSVDVSAAQGAADGSGPDVAGWLTGSGLPEDLFGLSEQVASGSWLAAGLSSVAIGAGVASLVEDPLAGVVSMGLSWVLDHVQPLRGWFEDLTGDHDAVVAHADEWAAIAVDVDSVGTTLTDRVRADLAGMSGVAIDRYRTFGTSLGEHVTGVARSASSVAGALRWFADIVQAVHDLVRDALSDVIGLAVSCGGELAFSGGLALPHVIGRVSARVAHLSVKIGRFVQDLVTSVTRLVTGVGSLDEVLELVLKEMDGIADALRRGVRAYRPGIGDIPTAVSPFVPVRDGDACAST</sequence>
<keyword evidence="2" id="KW-1185">Reference proteome</keyword>
<evidence type="ECO:0000313" key="1">
    <source>
        <dbReference type="EMBL" id="GEL94999.1"/>
    </source>
</evidence>
<proteinExistence type="predicted"/>
<evidence type="ECO:0008006" key="3">
    <source>
        <dbReference type="Google" id="ProtNLM"/>
    </source>
</evidence>
<dbReference type="AlphaFoldDB" id="A0A511JB36"/>
<accession>A0A511JB36</accession>
<name>A0A511JB36_9CELL</name>
<dbReference type="RefSeq" id="WP_146842656.1">
    <property type="nucleotide sequence ID" value="NZ_BJWG01000006.1"/>
</dbReference>
<gene>
    <name evidence="1" type="ORF">CCO02nite_16570</name>
</gene>
<protein>
    <recommendedName>
        <fullName evidence="3">PPE family domain-containing protein</fullName>
    </recommendedName>
</protein>
<organism evidence="1 2">
    <name type="scientific">Cellulomonas composti</name>
    <dbReference type="NCBI Taxonomy" id="266130"/>
    <lineage>
        <taxon>Bacteria</taxon>
        <taxon>Bacillati</taxon>
        <taxon>Actinomycetota</taxon>
        <taxon>Actinomycetes</taxon>
        <taxon>Micrococcales</taxon>
        <taxon>Cellulomonadaceae</taxon>
        <taxon>Cellulomonas</taxon>
    </lineage>
</organism>